<keyword evidence="4" id="KW-1185">Reference proteome</keyword>
<gene>
    <name evidence="3" type="primary">epsF_2</name>
    <name evidence="3" type="ORF">ETAA8_34170</name>
</gene>
<feature type="domain" description="Glycosyl transferase family 1" evidence="1">
    <location>
        <begin position="187"/>
        <end position="348"/>
    </location>
</feature>
<feature type="domain" description="Glycosyltransferase subfamily 4-like N-terminal" evidence="2">
    <location>
        <begin position="18"/>
        <end position="178"/>
    </location>
</feature>
<evidence type="ECO:0000313" key="4">
    <source>
        <dbReference type="Proteomes" id="UP000315017"/>
    </source>
</evidence>
<dbReference type="Proteomes" id="UP000315017">
    <property type="component" value="Chromosome"/>
</dbReference>
<dbReference type="EMBL" id="CP036274">
    <property type="protein sequence ID" value="QDU28317.1"/>
    <property type="molecule type" value="Genomic_DNA"/>
</dbReference>
<organism evidence="3 4">
    <name type="scientific">Anatilimnocola aggregata</name>
    <dbReference type="NCBI Taxonomy" id="2528021"/>
    <lineage>
        <taxon>Bacteria</taxon>
        <taxon>Pseudomonadati</taxon>
        <taxon>Planctomycetota</taxon>
        <taxon>Planctomycetia</taxon>
        <taxon>Pirellulales</taxon>
        <taxon>Pirellulaceae</taxon>
        <taxon>Anatilimnocola</taxon>
    </lineage>
</organism>
<dbReference type="OrthoDB" id="9804196at2"/>
<reference evidence="3 4" key="1">
    <citation type="submission" date="2019-02" db="EMBL/GenBank/DDBJ databases">
        <title>Deep-cultivation of Planctomycetes and their phenomic and genomic characterization uncovers novel biology.</title>
        <authorList>
            <person name="Wiegand S."/>
            <person name="Jogler M."/>
            <person name="Boedeker C."/>
            <person name="Pinto D."/>
            <person name="Vollmers J."/>
            <person name="Rivas-Marin E."/>
            <person name="Kohn T."/>
            <person name="Peeters S.H."/>
            <person name="Heuer A."/>
            <person name="Rast P."/>
            <person name="Oberbeckmann S."/>
            <person name="Bunk B."/>
            <person name="Jeske O."/>
            <person name="Meyerdierks A."/>
            <person name="Storesund J.E."/>
            <person name="Kallscheuer N."/>
            <person name="Luecker S."/>
            <person name="Lage O.M."/>
            <person name="Pohl T."/>
            <person name="Merkel B.J."/>
            <person name="Hornburger P."/>
            <person name="Mueller R.-W."/>
            <person name="Bruemmer F."/>
            <person name="Labrenz M."/>
            <person name="Spormann A.M."/>
            <person name="Op den Camp H."/>
            <person name="Overmann J."/>
            <person name="Amann R."/>
            <person name="Jetten M.S.M."/>
            <person name="Mascher T."/>
            <person name="Medema M.H."/>
            <person name="Devos D.P."/>
            <person name="Kaster A.-K."/>
            <person name="Ovreas L."/>
            <person name="Rohde M."/>
            <person name="Galperin M.Y."/>
            <person name="Jogler C."/>
        </authorList>
    </citation>
    <scope>NUCLEOTIDE SEQUENCE [LARGE SCALE GENOMIC DNA]</scope>
    <source>
        <strain evidence="3 4">ETA_A8</strain>
    </source>
</reference>
<dbReference type="EC" id="2.4.-.-" evidence="3"/>
<name>A0A517YDK5_9BACT</name>
<dbReference type="SUPFAM" id="SSF53756">
    <property type="entry name" value="UDP-Glycosyltransferase/glycogen phosphorylase"/>
    <property type="match status" value="1"/>
</dbReference>
<dbReference type="Pfam" id="PF13439">
    <property type="entry name" value="Glyco_transf_4"/>
    <property type="match status" value="1"/>
</dbReference>
<protein>
    <submittedName>
        <fullName evidence="3">Glycosyltransferase EpsF</fullName>
        <ecNumber evidence="3">2.4.-.-</ecNumber>
    </submittedName>
</protein>
<dbReference type="KEGG" id="aagg:ETAA8_34170"/>
<evidence type="ECO:0000259" key="2">
    <source>
        <dbReference type="Pfam" id="PF13439"/>
    </source>
</evidence>
<sequence>MTSLSPRVIVLVITELDPGGAERAFTHLALRLDKSQWQPVVISLRARPTAANSILVDQLETAGIQVEFLNARHKWQFPWAIWCLRRRLRELRPAIVQSFLFHANVVSALAGRLAGTKVVAGVRVADPSRSRQRLERWLSPLIAKFVCVSQSVADFCEQSAGIAREKLQVIPNGVDVDRFANATSADRTTLGMPADRRLMIAIGRLEKQKGHDWLLPILARVFSELPAHDLLLVGDGTERTRLEQQAVQLGIRQRVHFLGRRTDVPELLRAAELMVLSSRWEGMPNVLLEAMAAGLPVVTTRVEGADEILGPLAARQCVAKGDSPSFERAVLALACEPELAAALGRANQSRVTARFSLAVMTQAYEQLYMRLTKS</sequence>
<dbReference type="GO" id="GO:0016757">
    <property type="term" value="F:glycosyltransferase activity"/>
    <property type="evidence" value="ECO:0007669"/>
    <property type="project" value="UniProtKB-KW"/>
</dbReference>
<dbReference type="InterPro" id="IPR028098">
    <property type="entry name" value="Glyco_trans_4-like_N"/>
</dbReference>
<keyword evidence="3" id="KW-0328">Glycosyltransferase</keyword>
<evidence type="ECO:0000259" key="1">
    <source>
        <dbReference type="Pfam" id="PF00534"/>
    </source>
</evidence>
<dbReference type="PANTHER" id="PTHR12526:SF630">
    <property type="entry name" value="GLYCOSYLTRANSFERASE"/>
    <property type="match status" value="1"/>
</dbReference>
<dbReference type="Pfam" id="PF00534">
    <property type="entry name" value="Glycos_transf_1"/>
    <property type="match status" value="1"/>
</dbReference>
<keyword evidence="3" id="KW-0808">Transferase</keyword>
<dbReference type="PANTHER" id="PTHR12526">
    <property type="entry name" value="GLYCOSYLTRANSFERASE"/>
    <property type="match status" value="1"/>
</dbReference>
<dbReference type="RefSeq" id="WP_145090390.1">
    <property type="nucleotide sequence ID" value="NZ_CP036274.1"/>
</dbReference>
<dbReference type="AlphaFoldDB" id="A0A517YDK5"/>
<evidence type="ECO:0000313" key="3">
    <source>
        <dbReference type="EMBL" id="QDU28317.1"/>
    </source>
</evidence>
<dbReference type="Gene3D" id="3.40.50.2000">
    <property type="entry name" value="Glycogen Phosphorylase B"/>
    <property type="match status" value="2"/>
</dbReference>
<proteinExistence type="predicted"/>
<accession>A0A517YDK5</accession>
<dbReference type="InterPro" id="IPR001296">
    <property type="entry name" value="Glyco_trans_1"/>
</dbReference>